<proteinExistence type="predicted"/>
<sequence>MPAVATDLDAVSTKEGGKKPQDENVAKCPFAHNKHAGDTADDDFGIETNGNEQN</sequence>
<feature type="non-terminal residue" evidence="2">
    <location>
        <position position="54"/>
    </location>
</feature>
<dbReference type="EMBL" id="CACRXK020006486">
    <property type="protein sequence ID" value="CAB4009540.1"/>
    <property type="molecule type" value="Genomic_DNA"/>
</dbReference>
<keyword evidence="3" id="KW-1185">Reference proteome</keyword>
<dbReference type="Proteomes" id="UP001152795">
    <property type="component" value="Unassembled WGS sequence"/>
</dbReference>
<gene>
    <name evidence="2" type="ORF">PACLA_8A080505</name>
</gene>
<organism evidence="2 3">
    <name type="scientific">Paramuricea clavata</name>
    <name type="common">Red gorgonian</name>
    <name type="synonym">Violescent sea-whip</name>
    <dbReference type="NCBI Taxonomy" id="317549"/>
    <lineage>
        <taxon>Eukaryota</taxon>
        <taxon>Metazoa</taxon>
        <taxon>Cnidaria</taxon>
        <taxon>Anthozoa</taxon>
        <taxon>Octocorallia</taxon>
        <taxon>Malacalcyonacea</taxon>
        <taxon>Plexauridae</taxon>
        <taxon>Paramuricea</taxon>
    </lineage>
</organism>
<name>A0A6S7I1B9_PARCT</name>
<evidence type="ECO:0000313" key="3">
    <source>
        <dbReference type="Proteomes" id="UP001152795"/>
    </source>
</evidence>
<dbReference type="AlphaFoldDB" id="A0A6S7I1B9"/>
<feature type="compositionally biased region" description="Basic and acidic residues" evidence="1">
    <location>
        <begin position="15"/>
        <end position="25"/>
    </location>
</feature>
<accession>A0A6S7I1B9</accession>
<feature type="region of interest" description="Disordered" evidence="1">
    <location>
        <begin position="1"/>
        <end position="54"/>
    </location>
</feature>
<evidence type="ECO:0000256" key="1">
    <source>
        <dbReference type="SAM" id="MobiDB-lite"/>
    </source>
</evidence>
<protein>
    <submittedName>
        <fullName evidence="2">Uncharacterized protein</fullName>
    </submittedName>
</protein>
<evidence type="ECO:0000313" key="2">
    <source>
        <dbReference type="EMBL" id="CAB4009540.1"/>
    </source>
</evidence>
<reference evidence="2" key="1">
    <citation type="submission" date="2020-04" db="EMBL/GenBank/DDBJ databases">
        <authorList>
            <person name="Alioto T."/>
            <person name="Alioto T."/>
            <person name="Gomez Garrido J."/>
        </authorList>
    </citation>
    <scope>NUCLEOTIDE SEQUENCE</scope>
    <source>
        <strain evidence="2">A484AB</strain>
    </source>
</reference>
<comment type="caution">
    <text evidence="2">The sequence shown here is derived from an EMBL/GenBank/DDBJ whole genome shotgun (WGS) entry which is preliminary data.</text>
</comment>